<evidence type="ECO:0000256" key="1">
    <source>
        <dbReference type="SAM" id="MobiDB-lite"/>
    </source>
</evidence>
<keyword evidence="3" id="KW-1185">Reference proteome</keyword>
<feature type="region of interest" description="Disordered" evidence="1">
    <location>
        <begin position="1"/>
        <end position="28"/>
    </location>
</feature>
<reference evidence="3" key="1">
    <citation type="journal article" date="2018" name="Nat. Microbiol.">
        <title>Leveraging single-cell genomics to expand the fungal tree of life.</title>
        <authorList>
            <person name="Ahrendt S.R."/>
            <person name="Quandt C.A."/>
            <person name="Ciobanu D."/>
            <person name="Clum A."/>
            <person name="Salamov A."/>
            <person name="Andreopoulos B."/>
            <person name="Cheng J.F."/>
            <person name="Woyke T."/>
            <person name="Pelin A."/>
            <person name="Henrissat B."/>
            <person name="Reynolds N.K."/>
            <person name="Benny G.L."/>
            <person name="Smith M.E."/>
            <person name="James T.Y."/>
            <person name="Grigoriev I.V."/>
        </authorList>
    </citation>
    <scope>NUCLEOTIDE SEQUENCE [LARGE SCALE GENOMIC DNA]</scope>
</reference>
<dbReference type="Proteomes" id="UP000267251">
    <property type="component" value="Unassembled WGS sequence"/>
</dbReference>
<dbReference type="AlphaFoldDB" id="A0A4P9Y8A1"/>
<name>A0A4P9Y8A1_9FUNG</name>
<proteinExistence type="predicted"/>
<gene>
    <name evidence="2" type="ORF">BJ684DRAFT_19057</name>
</gene>
<organism evidence="2 3">
    <name type="scientific">Piptocephalis cylindrospora</name>
    <dbReference type="NCBI Taxonomy" id="1907219"/>
    <lineage>
        <taxon>Eukaryota</taxon>
        <taxon>Fungi</taxon>
        <taxon>Fungi incertae sedis</taxon>
        <taxon>Zoopagomycota</taxon>
        <taxon>Zoopagomycotina</taxon>
        <taxon>Zoopagomycetes</taxon>
        <taxon>Zoopagales</taxon>
        <taxon>Piptocephalidaceae</taxon>
        <taxon>Piptocephalis</taxon>
    </lineage>
</organism>
<evidence type="ECO:0000313" key="2">
    <source>
        <dbReference type="EMBL" id="RKP14551.1"/>
    </source>
</evidence>
<accession>A0A4P9Y8A1</accession>
<protein>
    <submittedName>
        <fullName evidence="2">Uncharacterized protein</fullName>
    </submittedName>
</protein>
<sequence>MILPTPAASDINVDQGEGTAVPDSNRPFPPLPSMETIHRIVLAARSIEFLPLMGSLLFIQI</sequence>
<evidence type="ECO:0000313" key="3">
    <source>
        <dbReference type="Proteomes" id="UP000267251"/>
    </source>
</evidence>
<dbReference type="EMBL" id="KZ987820">
    <property type="protein sequence ID" value="RKP14551.1"/>
    <property type="molecule type" value="Genomic_DNA"/>
</dbReference>